<keyword evidence="3" id="KW-1185">Reference proteome</keyword>
<organism evidence="2 3">
    <name type="scientific">Pythium oligandrum</name>
    <name type="common">Mycoparasitic fungus</name>
    <dbReference type="NCBI Taxonomy" id="41045"/>
    <lineage>
        <taxon>Eukaryota</taxon>
        <taxon>Sar</taxon>
        <taxon>Stramenopiles</taxon>
        <taxon>Oomycota</taxon>
        <taxon>Peronosporomycetes</taxon>
        <taxon>Pythiales</taxon>
        <taxon>Pythiaceae</taxon>
        <taxon>Pythium</taxon>
    </lineage>
</organism>
<comment type="caution">
    <text evidence="2">The sequence shown here is derived from an EMBL/GenBank/DDBJ whole genome shotgun (WGS) entry which is preliminary data.</text>
</comment>
<sequence>MQQSIPKGLTATHPISQKKLSVSTQASSHSARLGKCPTPWQLFHLMRRVLGLAAAIFFVISTVESGFYGMHTLFGATEYNDNYGGYQTKFIQQYVGSKTIRESPLFTHVLNGDSMPHSDAAYLHSGDKATNTMCEGVSSTNAWLYSNEYTRSNWNNIVTQTSYNLTFLLDSELIAPVVDCSFSAITMNDITTARVFYLLRAKADPNDVFLVVVSLSTQDYVAPEQFQDGAAAFICLSIVRDMRQTSVERHYALSLGYPYEGPLYSVYTQEGRTKDGFLILDNIPEDPTTTYRRRVLTAARSGFYLKSEETQANVKNMHRNLFDDPIRAITTWQWAGCSIILNTWGWVRCMHFIFAADTTLNLVVLMIVIYRNFQRRKIWVGDAFVSISNSLQFRGVVVVVMWAMENFWQLSSLALKYGTLHGNSVNVFSFSQIMHGDLMVVYVCLTGYLGQLLHERIDPAMTIILYEVGFRNYTALIDWFPALKDRVVRYADEDYMRGVADIPEALNGFSPFGFWTKHPLTQDVAATAAAVTPLFMTYAIVIIYAVFRKTYRRVYPSLAIAYSSKLTNGSSNMSEGRGIKSPFTMFELATGAELQNRVGLVSDYDNCVYIKGMRYASADGIYCNGFVIANGQWLLRTADLWSVLLIIITRTRLRDVYVYEVKDHRASQAAVLVYPNTMTLGDLTKLNTTILA</sequence>
<proteinExistence type="predicted"/>
<feature type="transmembrane region" description="Helical" evidence="1">
    <location>
        <begin position="49"/>
        <end position="70"/>
    </location>
</feature>
<evidence type="ECO:0008006" key="4">
    <source>
        <dbReference type="Google" id="ProtNLM"/>
    </source>
</evidence>
<feature type="transmembrane region" description="Helical" evidence="1">
    <location>
        <begin position="524"/>
        <end position="547"/>
    </location>
</feature>
<keyword evidence="1" id="KW-0472">Membrane</keyword>
<name>A0A8K1CMY5_PYTOL</name>
<keyword evidence="1" id="KW-1133">Transmembrane helix</keyword>
<accession>A0A8K1CMY5</accession>
<dbReference type="OrthoDB" id="64243at2759"/>
<evidence type="ECO:0000313" key="3">
    <source>
        <dbReference type="Proteomes" id="UP000794436"/>
    </source>
</evidence>
<keyword evidence="1" id="KW-0812">Transmembrane</keyword>
<dbReference type="EMBL" id="SPLM01000036">
    <property type="protein sequence ID" value="TMW66459.1"/>
    <property type="molecule type" value="Genomic_DNA"/>
</dbReference>
<evidence type="ECO:0000256" key="1">
    <source>
        <dbReference type="SAM" id="Phobius"/>
    </source>
</evidence>
<gene>
    <name evidence="2" type="ORF">Poli38472_004224</name>
</gene>
<evidence type="ECO:0000313" key="2">
    <source>
        <dbReference type="EMBL" id="TMW66459.1"/>
    </source>
</evidence>
<dbReference type="AlphaFoldDB" id="A0A8K1CMY5"/>
<reference evidence="2" key="1">
    <citation type="submission" date="2019-03" db="EMBL/GenBank/DDBJ databases">
        <title>Long read genome sequence of the mycoparasitic Pythium oligandrum ATCC 38472 isolated from sugarbeet rhizosphere.</title>
        <authorList>
            <person name="Gaulin E."/>
        </authorList>
    </citation>
    <scope>NUCLEOTIDE SEQUENCE</scope>
    <source>
        <strain evidence="2">ATCC 38472_TT</strain>
    </source>
</reference>
<protein>
    <recommendedName>
        <fullName evidence="4">Transmembrane protein</fullName>
    </recommendedName>
</protein>
<dbReference type="Proteomes" id="UP000794436">
    <property type="component" value="Unassembled WGS sequence"/>
</dbReference>